<dbReference type="InterPro" id="IPR011989">
    <property type="entry name" value="ARM-like"/>
</dbReference>
<organism evidence="1 2">
    <name type="scientific">Streptomyces durocortorensis</name>
    <dbReference type="NCBI Taxonomy" id="2811104"/>
    <lineage>
        <taxon>Bacteria</taxon>
        <taxon>Bacillati</taxon>
        <taxon>Actinomycetota</taxon>
        <taxon>Actinomycetes</taxon>
        <taxon>Kitasatosporales</taxon>
        <taxon>Streptomycetaceae</taxon>
        <taxon>Streptomyces</taxon>
    </lineage>
</organism>
<sequence length="433" mass="45918">MDTQDAIGALGDPGLCEVARARLAAQGRAAVGPLIRALLTTDSVQVRARIGGLLNRDIGPDLAFDDVLEALAAAPDETSRRRLGSTFTAFHSVDRFVDALRHPSPAVRSSAASGIQSVCMVAFGRSPRPGVDYVRVTEALIPLLGDPEPDVAQRAEWALGLLGPATHEPLRRVRAHGPGRLRSRALATLAASGGEEALSAADRAAVERLIRVKLPRDRARPLDLCSASWLAVPTEDHQSIAQALGLHEIRPATFALGYDIVAHDTMDGAEYGRVYVTPAVDGWTLVLGPWCSPVDPERAADVLAVVTSLSRRYGRAQAYFFGEQGGGSGWLVAEGGTVLRRRSATERTCDADLAMGSPLPEELTAGLEEGLTPKDSEDDWESFATYLAPVLAGRLGVSPFDLEPGTPVRGAGFTALTPYAREHGRPATGAYAI</sequence>
<gene>
    <name evidence="1" type="ORF">JS521_11135</name>
</gene>
<comment type="caution">
    <text evidence="1">The sequence shown here is derived from an EMBL/GenBank/DDBJ whole genome shotgun (WGS) entry which is preliminary data.</text>
</comment>
<dbReference type="Gene3D" id="1.25.10.10">
    <property type="entry name" value="Leucine-rich Repeat Variant"/>
    <property type="match status" value="1"/>
</dbReference>
<evidence type="ECO:0008006" key="3">
    <source>
        <dbReference type="Google" id="ProtNLM"/>
    </source>
</evidence>
<dbReference type="SUPFAM" id="SSF48371">
    <property type="entry name" value="ARM repeat"/>
    <property type="match status" value="1"/>
</dbReference>
<evidence type="ECO:0000313" key="2">
    <source>
        <dbReference type="Proteomes" id="UP000712045"/>
    </source>
</evidence>
<dbReference type="RefSeq" id="WP_205082567.1">
    <property type="nucleotide sequence ID" value="NZ_JAFEUF010000040.1"/>
</dbReference>
<keyword evidence="2" id="KW-1185">Reference proteome</keyword>
<dbReference type="Proteomes" id="UP000712045">
    <property type="component" value="Unassembled WGS sequence"/>
</dbReference>
<name>A0ABS2HX09_9ACTN</name>
<dbReference type="EMBL" id="JAFEUF010000040">
    <property type="protein sequence ID" value="MBM7054404.1"/>
    <property type="molecule type" value="Genomic_DNA"/>
</dbReference>
<accession>A0ABS2HX09</accession>
<proteinExistence type="predicted"/>
<reference evidence="1 2" key="1">
    <citation type="submission" date="2021-02" db="EMBL/GenBank/DDBJ databases">
        <title>Genome Streptomyces sp. RHZ10.</title>
        <authorList>
            <person name="Besaury L."/>
        </authorList>
    </citation>
    <scope>NUCLEOTIDE SEQUENCE [LARGE SCALE GENOMIC DNA]</scope>
    <source>
        <strain evidence="1 2">RHZ10</strain>
    </source>
</reference>
<protein>
    <recommendedName>
        <fullName evidence="3">HEAT repeat domain-containing protein</fullName>
    </recommendedName>
</protein>
<evidence type="ECO:0000313" key="1">
    <source>
        <dbReference type="EMBL" id="MBM7054404.1"/>
    </source>
</evidence>
<dbReference type="InterPro" id="IPR016024">
    <property type="entry name" value="ARM-type_fold"/>
</dbReference>